<dbReference type="Ensembl" id="ENSPMRT00000020442.1">
    <property type="protein sequence ID" value="ENSPMRP00000019253.1"/>
    <property type="gene ID" value="ENSPMRG00000012583.1"/>
</dbReference>
<sequence>HEDVIPCSCFTSLPVFSCRNAKPNHYLAMSGWYGSSKIKGGVAPSFIQGNWTYRKLPHSAMSTSHLAKELISNTSW</sequence>
<proteinExistence type="predicted"/>
<evidence type="ECO:0000313" key="1">
    <source>
        <dbReference type="Ensembl" id="ENSPMRP00000019253.1"/>
    </source>
</evidence>
<keyword evidence="2" id="KW-1185">Reference proteome</keyword>
<dbReference type="AlphaFoldDB" id="A0A670J417"/>
<evidence type="ECO:0000313" key="2">
    <source>
        <dbReference type="Proteomes" id="UP000472272"/>
    </source>
</evidence>
<organism evidence="1 2">
    <name type="scientific">Podarcis muralis</name>
    <name type="common">Wall lizard</name>
    <name type="synonym">Lacerta muralis</name>
    <dbReference type="NCBI Taxonomy" id="64176"/>
    <lineage>
        <taxon>Eukaryota</taxon>
        <taxon>Metazoa</taxon>
        <taxon>Chordata</taxon>
        <taxon>Craniata</taxon>
        <taxon>Vertebrata</taxon>
        <taxon>Euteleostomi</taxon>
        <taxon>Lepidosauria</taxon>
        <taxon>Squamata</taxon>
        <taxon>Bifurcata</taxon>
        <taxon>Unidentata</taxon>
        <taxon>Episquamata</taxon>
        <taxon>Laterata</taxon>
        <taxon>Lacertibaenia</taxon>
        <taxon>Lacertidae</taxon>
        <taxon>Podarcis</taxon>
    </lineage>
</organism>
<reference evidence="1" key="3">
    <citation type="submission" date="2025-09" db="UniProtKB">
        <authorList>
            <consortium name="Ensembl"/>
        </authorList>
    </citation>
    <scope>IDENTIFICATION</scope>
</reference>
<reference evidence="1" key="2">
    <citation type="submission" date="2025-08" db="UniProtKB">
        <authorList>
            <consortium name="Ensembl"/>
        </authorList>
    </citation>
    <scope>IDENTIFICATION</scope>
</reference>
<dbReference type="Proteomes" id="UP000472272">
    <property type="component" value="Chromosome 11"/>
</dbReference>
<name>A0A670J417_PODMU</name>
<accession>A0A670J417</accession>
<reference evidence="1 2" key="1">
    <citation type="journal article" date="2019" name="Proc. Natl. Acad. Sci. U.S.A.">
        <title>Regulatory changes in pterin and carotenoid genes underlie balanced color polymorphisms in the wall lizard.</title>
        <authorList>
            <person name="Andrade P."/>
            <person name="Pinho C."/>
            <person name="Perez I de Lanuza G."/>
            <person name="Afonso S."/>
            <person name="Brejcha J."/>
            <person name="Rubin C.J."/>
            <person name="Wallerman O."/>
            <person name="Pereira P."/>
            <person name="Sabatino S.J."/>
            <person name="Bellati A."/>
            <person name="Pellitteri-Rosa D."/>
            <person name="Bosakova Z."/>
            <person name="Bunikis I."/>
            <person name="Carretero M.A."/>
            <person name="Feiner N."/>
            <person name="Marsik P."/>
            <person name="Pauperio F."/>
            <person name="Salvi D."/>
            <person name="Soler L."/>
            <person name="While G.M."/>
            <person name="Uller T."/>
            <person name="Font E."/>
            <person name="Andersson L."/>
            <person name="Carneiro M."/>
        </authorList>
    </citation>
    <scope>NUCLEOTIDE SEQUENCE</scope>
</reference>
<protein>
    <submittedName>
        <fullName evidence="1">Uncharacterized protein</fullName>
    </submittedName>
</protein>